<dbReference type="EMBL" id="BAAAWD010000007">
    <property type="protein sequence ID" value="GAA3008060.1"/>
    <property type="molecule type" value="Genomic_DNA"/>
</dbReference>
<dbReference type="PANTHER" id="PTHR43547">
    <property type="entry name" value="TWO-COMPONENT HISTIDINE KINASE"/>
    <property type="match status" value="1"/>
</dbReference>
<dbReference type="Gene3D" id="1.10.287.130">
    <property type="match status" value="1"/>
</dbReference>
<comment type="subcellular location">
    <subcellularLocation>
        <location evidence="2">Cell membrane</location>
    </subcellularLocation>
</comment>
<keyword evidence="4 7" id="KW-0597">Phosphoprotein</keyword>
<dbReference type="Gene3D" id="3.30.565.10">
    <property type="entry name" value="Histidine kinase-like ATPase, C-terminal domain"/>
    <property type="match status" value="1"/>
</dbReference>
<dbReference type="InterPro" id="IPR011006">
    <property type="entry name" value="CheY-like_superfamily"/>
</dbReference>
<dbReference type="InterPro" id="IPR036457">
    <property type="entry name" value="PPM-type-like_dom_sf"/>
</dbReference>
<dbReference type="InterPro" id="IPR001932">
    <property type="entry name" value="PPM-type_phosphatase-like_dom"/>
</dbReference>
<sequence length="1086" mass="115321">MQQVSPAGGEMGRRIGAHDWAATPLGPMESWPAALRAAVDIALSSRAQIVIFAGPDYVALYNDPYIPTIGAKHPAALGRPAEENWSETWDVLEPLLDDVRETGEPFWAQDHLFLLERHGFLEETYFDVSYGPIRVEDGTVGGVMCLVSETTGRVLGERRMRTMSRVGEAAAGGTPEEVARAALSALAEARDDVPFALAYLAEDTGSTGPDPTGPVDPNGPAGLTALRGLGGDGSGPAGNGAAGGLRIVVPDGTAPERIDVTLDGTADGDGGFTRSSRGVIAVPGERFGARGPAVALPLTSGDETLGLLVCGVNPRLQAYDDFFETIAASVSRALAAAATHERERVQARRLARLDADKTAFFANVSHELRTPLTLILGPLEELLEDPSVAPEQNAVLRTARRNAVRLLTLLDDVLDVTSIDSGRTRAYHRPTDLVAQTGELVSVFRSATESVGLTLDVESEPLPEPVFLDRRMWERIIFNLLSNAVKHTFAGGITVGVRSGGDHAVVTVSDTGIGISGEEIPHLFDRFHRVPGSPARSDEGTGIGLALVHELVTLHGGRIEASSVVGEGTTFTIRLPYGSAHLPPAQVGEAANPYESGSDHVSHWLPLPGESSGRPAADGAAPPVEPRGTEHILVADDNEDLRRYLVRLLSPHWEVTAVADGAAALRAARERLPDMIVADVMMPGMDGLEMVRRLRADAVTRSVPIMLLSARAGQEESLTGLIAGADEYLVKPFSARELLTRVRGVLRLSAIRSRHNRRLRELTEAALALNGASSAADVLRVAERYGELLADTSGVRVTVTGDAPGGDGTGPAGTVRIAVSGGPPEETTDDTVLRQLAQLTSARLRDLEQFEQEHRIATTLQLALLPDVPEIGGTVIVGRYVPGSDEAGVGGDWYDVVRISDEEVVLVIGDIVGKGLRAAASMGRMRNALRAYALEDPDPGRTLGRLNRMTAGRHDRMHATVLCVRLSLADGRLEYASAGHPPALLCTASGQADFLGGALSPLIGAMPSTVFSTGTARLGHGDRLLLYTDGIVENRSWNILEGMDRLRGEMAKASRLDLGAMMESLLTLVEDGENRDDVALLGFARA</sequence>
<evidence type="ECO:0000256" key="6">
    <source>
        <dbReference type="ARBA" id="ARBA00023012"/>
    </source>
</evidence>
<dbReference type="InterPro" id="IPR003594">
    <property type="entry name" value="HATPase_dom"/>
</dbReference>
<evidence type="ECO:0000259" key="9">
    <source>
        <dbReference type="PROSITE" id="PS50109"/>
    </source>
</evidence>
<dbReference type="SMART" id="SM00387">
    <property type="entry name" value="HATPase_c"/>
    <property type="match status" value="1"/>
</dbReference>
<keyword evidence="12" id="KW-1185">Reference proteome</keyword>
<accession>A0ABN3XYG0</accession>
<evidence type="ECO:0000256" key="1">
    <source>
        <dbReference type="ARBA" id="ARBA00000085"/>
    </source>
</evidence>
<keyword evidence="5" id="KW-0418">Kinase</keyword>
<evidence type="ECO:0000313" key="12">
    <source>
        <dbReference type="Proteomes" id="UP001499930"/>
    </source>
</evidence>
<dbReference type="SUPFAM" id="SSF52172">
    <property type="entry name" value="CheY-like"/>
    <property type="match status" value="1"/>
</dbReference>
<reference evidence="11 12" key="1">
    <citation type="journal article" date="2019" name="Int. J. Syst. Evol. Microbiol.">
        <title>The Global Catalogue of Microorganisms (GCM) 10K type strain sequencing project: providing services to taxonomists for standard genome sequencing and annotation.</title>
        <authorList>
            <consortium name="The Broad Institute Genomics Platform"/>
            <consortium name="The Broad Institute Genome Sequencing Center for Infectious Disease"/>
            <person name="Wu L."/>
            <person name="Ma J."/>
        </authorList>
    </citation>
    <scope>NUCLEOTIDE SEQUENCE [LARGE SCALE GENOMIC DNA]</scope>
    <source>
        <strain evidence="11 12">JCM 3106</strain>
    </source>
</reference>
<evidence type="ECO:0000256" key="4">
    <source>
        <dbReference type="ARBA" id="ARBA00022553"/>
    </source>
</evidence>
<feature type="modified residue" description="4-aspartylphosphate" evidence="7">
    <location>
        <position position="679"/>
    </location>
</feature>
<dbReference type="InterPro" id="IPR001789">
    <property type="entry name" value="Sig_transdc_resp-reg_receiver"/>
</dbReference>
<dbReference type="InterPro" id="IPR005467">
    <property type="entry name" value="His_kinase_dom"/>
</dbReference>
<evidence type="ECO:0000256" key="7">
    <source>
        <dbReference type="PROSITE-ProRule" id="PRU00169"/>
    </source>
</evidence>
<protein>
    <recommendedName>
        <fullName evidence="3">histidine kinase</fullName>
        <ecNumber evidence="3">2.7.13.3</ecNumber>
    </recommendedName>
</protein>
<dbReference type="PANTHER" id="PTHR43547:SF2">
    <property type="entry name" value="HYBRID SIGNAL TRANSDUCTION HISTIDINE KINASE C"/>
    <property type="match status" value="1"/>
</dbReference>
<evidence type="ECO:0000256" key="5">
    <source>
        <dbReference type="ARBA" id="ARBA00022777"/>
    </source>
</evidence>
<dbReference type="PROSITE" id="PS50109">
    <property type="entry name" value="HIS_KIN"/>
    <property type="match status" value="1"/>
</dbReference>
<name>A0ABN3XYG0_9ACTN</name>
<dbReference type="PRINTS" id="PR00344">
    <property type="entry name" value="BCTRLSENSOR"/>
</dbReference>
<keyword evidence="5" id="KW-0808">Transferase</keyword>
<feature type="domain" description="Histidine kinase" evidence="9">
    <location>
        <begin position="363"/>
        <end position="579"/>
    </location>
</feature>
<dbReference type="SUPFAM" id="SSF47384">
    <property type="entry name" value="Homodimeric domain of signal transducing histidine kinase"/>
    <property type="match status" value="1"/>
</dbReference>
<dbReference type="Pfam" id="PF07228">
    <property type="entry name" value="SpoIIE"/>
    <property type="match status" value="1"/>
</dbReference>
<dbReference type="PROSITE" id="PS50110">
    <property type="entry name" value="RESPONSE_REGULATORY"/>
    <property type="match status" value="1"/>
</dbReference>
<dbReference type="InterPro" id="IPR003661">
    <property type="entry name" value="HisK_dim/P_dom"/>
</dbReference>
<dbReference type="EC" id="2.7.13.3" evidence="3"/>
<dbReference type="SMART" id="SM00331">
    <property type="entry name" value="PP2C_SIG"/>
    <property type="match status" value="1"/>
</dbReference>
<evidence type="ECO:0000256" key="8">
    <source>
        <dbReference type="SAM" id="MobiDB-lite"/>
    </source>
</evidence>
<evidence type="ECO:0000259" key="10">
    <source>
        <dbReference type="PROSITE" id="PS50110"/>
    </source>
</evidence>
<dbReference type="InterPro" id="IPR004358">
    <property type="entry name" value="Sig_transdc_His_kin-like_C"/>
</dbReference>
<gene>
    <name evidence="11" type="ORF">GCM10017559_32940</name>
</gene>
<dbReference type="InterPro" id="IPR036097">
    <property type="entry name" value="HisK_dim/P_sf"/>
</dbReference>
<evidence type="ECO:0000313" key="11">
    <source>
        <dbReference type="EMBL" id="GAA3008060.1"/>
    </source>
</evidence>
<feature type="region of interest" description="Disordered" evidence="8">
    <location>
        <begin position="605"/>
        <end position="629"/>
    </location>
</feature>
<evidence type="ECO:0000256" key="3">
    <source>
        <dbReference type="ARBA" id="ARBA00012438"/>
    </source>
</evidence>
<dbReference type="CDD" id="cd00082">
    <property type="entry name" value="HisKA"/>
    <property type="match status" value="1"/>
</dbReference>
<keyword evidence="6" id="KW-0902">Two-component regulatory system</keyword>
<proteinExistence type="predicted"/>
<dbReference type="Gene3D" id="3.60.40.10">
    <property type="entry name" value="PPM-type phosphatase domain"/>
    <property type="match status" value="1"/>
</dbReference>
<dbReference type="Pfam" id="PF00072">
    <property type="entry name" value="Response_reg"/>
    <property type="match status" value="1"/>
</dbReference>
<dbReference type="RefSeq" id="WP_344895273.1">
    <property type="nucleotide sequence ID" value="NZ_BAAAWD010000007.1"/>
</dbReference>
<dbReference type="Pfam" id="PF02518">
    <property type="entry name" value="HATPase_c"/>
    <property type="match status" value="1"/>
</dbReference>
<dbReference type="Gene3D" id="3.30.450.20">
    <property type="entry name" value="PAS domain"/>
    <property type="match status" value="1"/>
</dbReference>
<feature type="domain" description="Response regulatory" evidence="10">
    <location>
        <begin position="631"/>
        <end position="746"/>
    </location>
</feature>
<organism evidence="11 12">
    <name type="scientific">Streptosporangium longisporum</name>
    <dbReference type="NCBI Taxonomy" id="46187"/>
    <lineage>
        <taxon>Bacteria</taxon>
        <taxon>Bacillati</taxon>
        <taxon>Actinomycetota</taxon>
        <taxon>Actinomycetes</taxon>
        <taxon>Streptosporangiales</taxon>
        <taxon>Streptosporangiaceae</taxon>
        <taxon>Streptosporangium</taxon>
    </lineage>
</organism>
<dbReference type="Pfam" id="PF00512">
    <property type="entry name" value="HisKA"/>
    <property type="match status" value="1"/>
</dbReference>
<comment type="caution">
    <text evidence="11">The sequence shown here is derived from an EMBL/GenBank/DDBJ whole genome shotgun (WGS) entry which is preliminary data.</text>
</comment>
<dbReference type="SMART" id="SM00388">
    <property type="entry name" value="HisKA"/>
    <property type="match status" value="1"/>
</dbReference>
<dbReference type="SUPFAM" id="SSF55874">
    <property type="entry name" value="ATPase domain of HSP90 chaperone/DNA topoisomerase II/histidine kinase"/>
    <property type="match status" value="1"/>
</dbReference>
<dbReference type="Gene3D" id="3.40.50.2300">
    <property type="match status" value="1"/>
</dbReference>
<dbReference type="SMART" id="SM00448">
    <property type="entry name" value="REC"/>
    <property type="match status" value="1"/>
</dbReference>
<dbReference type="SUPFAM" id="SSF81606">
    <property type="entry name" value="PP2C-like"/>
    <property type="match status" value="1"/>
</dbReference>
<evidence type="ECO:0000256" key="2">
    <source>
        <dbReference type="ARBA" id="ARBA00004236"/>
    </source>
</evidence>
<dbReference type="InterPro" id="IPR036890">
    <property type="entry name" value="HATPase_C_sf"/>
</dbReference>
<dbReference type="Proteomes" id="UP001499930">
    <property type="component" value="Unassembled WGS sequence"/>
</dbReference>
<comment type="catalytic activity">
    <reaction evidence="1">
        <text>ATP + protein L-histidine = ADP + protein N-phospho-L-histidine.</text>
        <dbReference type="EC" id="2.7.13.3"/>
    </reaction>
</comment>